<accession>A0A559K7L7</accession>
<dbReference type="Proteomes" id="UP000317036">
    <property type="component" value="Unassembled WGS sequence"/>
</dbReference>
<dbReference type="PROSITE" id="PS00523">
    <property type="entry name" value="SULFATASE_1"/>
    <property type="match status" value="1"/>
</dbReference>
<evidence type="ECO:0000259" key="4">
    <source>
        <dbReference type="Pfam" id="PF00884"/>
    </source>
</evidence>
<evidence type="ECO:0000256" key="2">
    <source>
        <dbReference type="ARBA" id="ARBA00022723"/>
    </source>
</evidence>
<keyword evidence="2" id="KW-0479">Metal-binding</keyword>
<feature type="domain" description="Sulfatase N-terminal" evidence="4">
    <location>
        <begin position="6"/>
        <end position="396"/>
    </location>
</feature>
<sequence>MSQRKPNILLITSDQQHWNTIGAFNPELHTPNLDRLTKEGTTFTRAYCPNPTCTPTRASIITGTYPSQHGAWTLGTKLLEDRHTVGEDFLQAGYRTALVGKAHFQPLKGTEEFPSLEAYPLLQDLEYWKQFEGPFYGFEHVELARNHTNEAHVGQHYALWMEEKGCTNWRDYFLPPTGTMDKSILHHWAIPEEFHYDTWIAERTNALLETYKEQDEPFFLWSSFFDPHPDYLAPEPWDTMYDPEKLTIPSAAPGEHEQNPPHFRLTQELEPDFSHLKESGFGIHGYHSHVRHSPEERKKLVATYYGMISLMDKYIGRILDKLDELGLADNTIVVFSTDHGHFYGQHGLQYKGGFHYEDLIRVPFIVRYPGKVPAGEQSPAIQSLVDLAPTFLSFIGVKIPHAMTGVDQSRVWLGEQSQARDHALCEFRHTPTTIHQKTYVGERYKITVYYNQEYGEIFDLQEDPSELRNLWDDPASLPLKSELLLKYAWAELGKEAMPMPRVWHA</sequence>
<dbReference type="GO" id="GO:0046872">
    <property type="term" value="F:metal ion binding"/>
    <property type="evidence" value="ECO:0007669"/>
    <property type="project" value="UniProtKB-KW"/>
</dbReference>
<dbReference type="RefSeq" id="WP_144850342.1">
    <property type="nucleotide sequence ID" value="NZ_VNJI01000027.1"/>
</dbReference>
<dbReference type="Gene3D" id="3.40.720.10">
    <property type="entry name" value="Alkaline Phosphatase, subunit A"/>
    <property type="match status" value="1"/>
</dbReference>
<dbReference type="GO" id="GO:0016740">
    <property type="term" value="F:transferase activity"/>
    <property type="evidence" value="ECO:0007669"/>
    <property type="project" value="UniProtKB-KW"/>
</dbReference>
<dbReference type="InterPro" id="IPR000917">
    <property type="entry name" value="Sulfatase_N"/>
</dbReference>
<organism evidence="5 6">
    <name type="scientific">Paenibacillus cremeus</name>
    <dbReference type="NCBI Taxonomy" id="2163881"/>
    <lineage>
        <taxon>Bacteria</taxon>
        <taxon>Bacillati</taxon>
        <taxon>Bacillota</taxon>
        <taxon>Bacilli</taxon>
        <taxon>Bacillales</taxon>
        <taxon>Paenibacillaceae</taxon>
        <taxon>Paenibacillus</taxon>
    </lineage>
</organism>
<dbReference type="PANTHER" id="PTHR45953:SF1">
    <property type="entry name" value="IDURONATE 2-SULFATASE"/>
    <property type="match status" value="1"/>
</dbReference>
<comment type="caution">
    <text evidence="5">The sequence shown here is derived from an EMBL/GenBank/DDBJ whole genome shotgun (WGS) entry which is preliminary data.</text>
</comment>
<reference evidence="5 6" key="1">
    <citation type="submission" date="2019-07" db="EMBL/GenBank/DDBJ databases">
        <authorList>
            <person name="Kim J."/>
        </authorList>
    </citation>
    <scope>NUCLEOTIDE SEQUENCE [LARGE SCALE GENOMIC DNA]</scope>
    <source>
        <strain evidence="5 6">JC52</strain>
    </source>
</reference>
<keyword evidence="3 5" id="KW-0378">Hydrolase</keyword>
<comment type="similarity">
    <text evidence="1">Belongs to the sulfatase family.</text>
</comment>
<dbReference type="InterPro" id="IPR017850">
    <property type="entry name" value="Alkaline_phosphatase_core_sf"/>
</dbReference>
<dbReference type="EMBL" id="VNJI01000027">
    <property type="protein sequence ID" value="TVY08118.1"/>
    <property type="molecule type" value="Genomic_DNA"/>
</dbReference>
<evidence type="ECO:0000313" key="6">
    <source>
        <dbReference type="Proteomes" id="UP000317036"/>
    </source>
</evidence>
<evidence type="ECO:0000256" key="1">
    <source>
        <dbReference type="ARBA" id="ARBA00008779"/>
    </source>
</evidence>
<name>A0A559K7L7_9BACL</name>
<proteinExistence type="inferred from homology"/>
<gene>
    <name evidence="5" type="ORF">FPZ49_20425</name>
</gene>
<dbReference type="AlphaFoldDB" id="A0A559K7L7"/>
<dbReference type="Pfam" id="PF00884">
    <property type="entry name" value="Sulfatase"/>
    <property type="match status" value="1"/>
</dbReference>
<evidence type="ECO:0000313" key="5">
    <source>
        <dbReference type="EMBL" id="TVY08118.1"/>
    </source>
</evidence>
<evidence type="ECO:0000256" key="3">
    <source>
        <dbReference type="ARBA" id="ARBA00022801"/>
    </source>
</evidence>
<dbReference type="SUPFAM" id="SSF53649">
    <property type="entry name" value="Alkaline phosphatase-like"/>
    <property type="match status" value="1"/>
</dbReference>
<dbReference type="GO" id="GO:0008484">
    <property type="term" value="F:sulfuric ester hydrolase activity"/>
    <property type="evidence" value="ECO:0007669"/>
    <property type="project" value="TreeGrafter"/>
</dbReference>
<dbReference type="PANTHER" id="PTHR45953">
    <property type="entry name" value="IDURONATE 2-SULFATASE"/>
    <property type="match status" value="1"/>
</dbReference>
<protein>
    <submittedName>
        <fullName evidence="5">Sulfatase-like hydrolase/transferase</fullName>
    </submittedName>
</protein>
<keyword evidence="5" id="KW-0808">Transferase</keyword>
<dbReference type="InterPro" id="IPR024607">
    <property type="entry name" value="Sulfatase_CS"/>
</dbReference>
<dbReference type="GO" id="GO:0005737">
    <property type="term" value="C:cytoplasm"/>
    <property type="evidence" value="ECO:0007669"/>
    <property type="project" value="TreeGrafter"/>
</dbReference>
<dbReference type="OrthoDB" id="9762324at2"/>
<keyword evidence="6" id="KW-1185">Reference proteome</keyword>